<feature type="binding site" evidence="18">
    <location>
        <position position="110"/>
    </location>
    <ligand>
        <name>Mg(2+)</name>
        <dbReference type="ChEBI" id="CHEBI:18420"/>
    </ligand>
</feature>
<feature type="binding site" evidence="18">
    <location>
        <position position="338"/>
    </location>
    <ligand>
        <name>UDP-N-acetyl-alpha-D-glucosamine</name>
        <dbReference type="ChEBI" id="CHEBI:57705"/>
    </ligand>
</feature>
<evidence type="ECO:0000256" key="15">
    <source>
        <dbReference type="ARBA" id="ARBA00048247"/>
    </source>
</evidence>
<feature type="binding site" evidence="18">
    <location>
        <position position="81"/>
    </location>
    <ligand>
        <name>UDP-N-acetyl-alpha-D-glucosamine</name>
        <dbReference type="ChEBI" id="CHEBI:57705"/>
    </ligand>
</feature>
<dbReference type="Gene3D" id="2.160.10.10">
    <property type="entry name" value="Hexapeptide repeat proteins"/>
    <property type="match status" value="1"/>
</dbReference>
<dbReference type="InterPro" id="IPR056729">
    <property type="entry name" value="GMPPB_C"/>
</dbReference>
<evidence type="ECO:0000256" key="8">
    <source>
        <dbReference type="ARBA" id="ARBA00022737"/>
    </source>
</evidence>
<dbReference type="GO" id="GO:0009245">
    <property type="term" value="P:lipid A biosynthetic process"/>
    <property type="evidence" value="ECO:0007669"/>
    <property type="project" value="UniProtKB-UniRule"/>
</dbReference>
<evidence type="ECO:0000259" key="21">
    <source>
        <dbReference type="Pfam" id="PF25087"/>
    </source>
</evidence>
<evidence type="ECO:0000256" key="11">
    <source>
        <dbReference type="ARBA" id="ARBA00022984"/>
    </source>
</evidence>
<comment type="catalytic activity">
    <reaction evidence="16 18">
        <text>N-acetyl-alpha-D-glucosamine 1-phosphate + UTP + H(+) = UDP-N-acetyl-alpha-D-glucosamine + diphosphate</text>
        <dbReference type="Rhea" id="RHEA:13509"/>
        <dbReference type="ChEBI" id="CHEBI:15378"/>
        <dbReference type="ChEBI" id="CHEBI:33019"/>
        <dbReference type="ChEBI" id="CHEBI:46398"/>
        <dbReference type="ChEBI" id="CHEBI:57705"/>
        <dbReference type="ChEBI" id="CHEBI:57776"/>
        <dbReference type="EC" id="2.7.7.23"/>
    </reaction>
</comment>
<keyword evidence="10 18" id="KW-0133">Cell shape</keyword>
<dbReference type="PANTHER" id="PTHR43584">
    <property type="entry name" value="NUCLEOTIDYL TRANSFERASE"/>
    <property type="match status" value="1"/>
</dbReference>
<comment type="subunit">
    <text evidence="18">Homotrimer.</text>
</comment>
<evidence type="ECO:0000256" key="12">
    <source>
        <dbReference type="ARBA" id="ARBA00023268"/>
    </source>
</evidence>
<keyword evidence="14 18" id="KW-0961">Cell wall biogenesis/degradation</keyword>
<dbReference type="GO" id="GO:0009252">
    <property type="term" value="P:peptidoglycan biosynthetic process"/>
    <property type="evidence" value="ECO:0007669"/>
    <property type="project" value="UniProtKB-UniRule"/>
</dbReference>
<dbReference type="GO" id="GO:0000287">
    <property type="term" value="F:magnesium ion binding"/>
    <property type="evidence" value="ECO:0007669"/>
    <property type="project" value="UniProtKB-UniRule"/>
</dbReference>
<evidence type="ECO:0000256" key="4">
    <source>
        <dbReference type="ARBA" id="ARBA00022490"/>
    </source>
</evidence>
<evidence type="ECO:0000259" key="20">
    <source>
        <dbReference type="Pfam" id="PF12804"/>
    </source>
</evidence>
<dbReference type="InterPro" id="IPR025877">
    <property type="entry name" value="MobA-like_NTP_Trfase"/>
</dbReference>
<comment type="pathway">
    <text evidence="18">Bacterial outer membrane biogenesis; LPS lipid A biosynthesis.</text>
</comment>
<feature type="binding site" evidence="18">
    <location>
        <position position="232"/>
    </location>
    <ligand>
        <name>Mg(2+)</name>
        <dbReference type="ChEBI" id="CHEBI:18420"/>
    </ligand>
</feature>
<dbReference type="Pfam" id="PF00132">
    <property type="entry name" value="Hexapep"/>
    <property type="match status" value="1"/>
</dbReference>
<keyword evidence="5 18" id="KW-0808">Transferase</keyword>
<dbReference type="UniPathway" id="UPA00113">
    <property type="reaction ID" value="UER00532"/>
</dbReference>
<dbReference type="EC" id="2.7.7.23" evidence="18"/>
<keyword evidence="6 18" id="KW-0548">Nucleotidyltransferase</keyword>
<dbReference type="GO" id="GO:0019134">
    <property type="term" value="F:glucosamine-1-phosphate N-acetyltransferase activity"/>
    <property type="evidence" value="ECO:0007669"/>
    <property type="project" value="UniProtKB-UniRule"/>
</dbReference>
<evidence type="ECO:0000313" key="22">
    <source>
        <dbReference type="EMBL" id="ANX03801.1"/>
    </source>
</evidence>
<feature type="region of interest" description="Pyrophosphorylase" evidence="18">
    <location>
        <begin position="1"/>
        <end position="234"/>
    </location>
</feature>
<comment type="catalytic activity">
    <reaction evidence="15 18">
        <text>alpha-D-glucosamine 1-phosphate + acetyl-CoA = N-acetyl-alpha-D-glucosamine 1-phosphate + CoA + H(+)</text>
        <dbReference type="Rhea" id="RHEA:13725"/>
        <dbReference type="ChEBI" id="CHEBI:15378"/>
        <dbReference type="ChEBI" id="CHEBI:57287"/>
        <dbReference type="ChEBI" id="CHEBI:57288"/>
        <dbReference type="ChEBI" id="CHEBI:57776"/>
        <dbReference type="ChEBI" id="CHEBI:58516"/>
        <dbReference type="EC" id="2.3.1.157"/>
    </reaction>
</comment>
<dbReference type="UniPathway" id="UPA00973"/>
<evidence type="ECO:0000256" key="13">
    <source>
        <dbReference type="ARBA" id="ARBA00023315"/>
    </source>
</evidence>
<dbReference type="CDD" id="cd02540">
    <property type="entry name" value="GT2_GlmU_N_bac"/>
    <property type="match status" value="1"/>
</dbReference>
<feature type="binding site" evidence="18">
    <location>
        <position position="385"/>
    </location>
    <ligand>
        <name>acetyl-CoA</name>
        <dbReference type="ChEBI" id="CHEBI:57288"/>
    </ligand>
</feature>
<evidence type="ECO:0000256" key="17">
    <source>
        <dbReference type="ARBA" id="ARBA00049628"/>
    </source>
</evidence>
<keyword evidence="8 18" id="KW-0677">Repeat</keyword>
<keyword evidence="12 18" id="KW-0511">Multifunctional enzyme</keyword>
<dbReference type="PANTHER" id="PTHR43584:SF3">
    <property type="entry name" value="BIFUNCTIONAL PROTEIN GLMU"/>
    <property type="match status" value="1"/>
</dbReference>
<dbReference type="InterPro" id="IPR050065">
    <property type="entry name" value="GlmU-like"/>
</dbReference>
<evidence type="ECO:0000256" key="19">
    <source>
        <dbReference type="SAM" id="MobiDB-lite"/>
    </source>
</evidence>
<dbReference type="InterPro" id="IPR011004">
    <property type="entry name" value="Trimer_LpxA-like_sf"/>
</dbReference>
<comment type="similarity">
    <text evidence="2 18">In the C-terminal section; belongs to the transferase hexapeptide repeat family.</text>
</comment>
<dbReference type="OrthoDB" id="9775031at2"/>
<feature type="domain" description="Mannose-1-phosphate guanyltransferase C-terminal" evidence="21">
    <location>
        <begin position="268"/>
        <end position="362"/>
    </location>
</feature>
<feature type="binding site" evidence="18">
    <location>
        <position position="159"/>
    </location>
    <ligand>
        <name>UDP-N-acetyl-alpha-D-glucosamine</name>
        <dbReference type="ChEBI" id="CHEBI:57705"/>
    </ligand>
</feature>
<feature type="domain" description="MobA-like NTP transferase" evidence="20">
    <location>
        <begin position="9"/>
        <end position="131"/>
    </location>
</feature>
<feature type="binding site" evidence="18">
    <location>
        <position position="428"/>
    </location>
    <ligand>
        <name>acetyl-CoA</name>
        <dbReference type="ChEBI" id="CHEBI:57288"/>
    </ligand>
</feature>
<feature type="region of interest" description="N-acetyltransferase" evidence="18">
    <location>
        <begin position="256"/>
        <end position="463"/>
    </location>
</feature>
<comment type="similarity">
    <text evidence="3 18">In the N-terminal section; belongs to the N-acetylglucosamine-1-phosphate uridyltransferase family.</text>
</comment>
<dbReference type="InterPro" id="IPR005882">
    <property type="entry name" value="Bifunctional_GlmU"/>
</dbReference>
<evidence type="ECO:0000256" key="18">
    <source>
        <dbReference type="HAMAP-Rule" id="MF_01631"/>
    </source>
</evidence>
<keyword evidence="7 18" id="KW-0479">Metal-binding</keyword>
<dbReference type="Pfam" id="PF25087">
    <property type="entry name" value="GMPPB_C"/>
    <property type="match status" value="1"/>
</dbReference>
<reference evidence="23" key="1">
    <citation type="submission" date="2016-03" db="EMBL/GenBank/DDBJ databases">
        <title>Complete genome sequence of Solimmundus cernigliae, representing a novel lineage of polycyclic aromatic hydrocarbon degraders within the Gammaproteobacteria.</title>
        <authorList>
            <person name="Singleton D.R."/>
            <person name="Dickey A.N."/>
            <person name="Scholl E.H."/>
            <person name="Wright F.A."/>
            <person name="Aitken M.D."/>
        </authorList>
    </citation>
    <scope>NUCLEOTIDE SEQUENCE [LARGE SCALE GENOMIC DNA]</scope>
    <source>
        <strain evidence="23">TR3.2</strain>
    </source>
</reference>
<evidence type="ECO:0000256" key="1">
    <source>
        <dbReference type="ARBA" id="ARBA00004496"/>
    </source>
</evidence>
<dbReference type="InterPro" id="IPR038009">
    <property type="entry name" value="GlmU_C_LbH"/>
</dbReference>
<feature type="binding site" evidence="18">
    <location>
        <position position="144"/>
    </location>
    <ligand>
        <name>UDP-N-acetyl-alpha-D-glucosamine</name>
        <dbReference type="ChEBI" id="CHEBI:57705"/>
    </ligand>
</feature>
<dbReference type="GO" id="GO:0000902">
    <property type="term" value="P:cell morphogenesis"/>
    <property type="evidence" value="ECO:0007669"/>
    <property type="project" value="UniProtKB-UniRule"/>
</dbReference>
<dbReference type="Pfam" id="PF12804">
    <property type="entry name" value="NTP_transf_3"/>
    <property type="match status" value="1"/>
</dbReference>
<dbReference type="RefSeq" id="WP_068803467.1">
    <property type="nucleotide sequence ID" value="NZ_CP014671.1"/>
</dbReference>
<name>A0A1B1YSM7_9GAMM</name>
<organism evidence="22 23">
    <name type="scientific">Immundisolibacter cernigliae</name>
    <dbReference type="NCBI Taxonomy" id="1810504"/>
    <lineage>
        <taxon>Bacteria</taxon>
        <taxon>Pseudomonadati</taxon>
        <taxon>Pseudomonadota</taxon>
        <taxon>Gammaproteobacteria</taxon>
        <taxon>Immundisolibacterales</taxon>
        <taxon>Immundisolibacteraceae</taxon>
        <taxon>Immundisolibacter</taxon>
    </lineage>
</organism>
<dbReference type="EC" id="2.3.1.157" evidence="18"/>
<evidence type="ECO:0000256" key="2">
    <source>
        <dbReference type="ARBA" id="ARBA00007707"/>
    </source>
</evidence>
<protein>
    <recommendedName>
        <fullName evidence="18">Bifunctional protein GlmU</fullName>
    </recommendedName>
    <domain>
        <recommendedName>
            <fullName evidence="18">UDP-N-acetylglucosamine pyrophosphorylase</fullName>
            <ecNumber evidence="18">2.7.7.23</ecNumber>
        </recommendedName>
        <alternativeName>
            <fullName evidence="18">N-acetylglucosamine-1-phosphate uridyltransferase</fullName>
        </alternativeName>
    </domain>
    <domain>
        <recommendedName>
            <fullName evidence="18">Glucosamine-1-phosphate N-acetyltransferase</fullName>
            <ecNumber evidence="18">2.3.1.157</ecNumber>
        </recommendedName>
    </domain>
</protein>
<feature type="binding site" evidence="18">
    <location>
        <position position="382"/>
    </location>
    <ligand>
        <name>UDP-N-acetyl-alpha-D-glucosamine</name>
        <dbReference type="ChEBI" id="CHEBI:57705"/>
    </ligand>
</feature>
<accession>A0A1B1YSM7</accession>
<comment type="caution">
    <text evidence="18">Lacks conserved residue(s) required for the propagation of feature annotation.</text>
</comment>
<dbReference type="CDD" id="cd03353">
    <property type="entry name" value="LbH_GlmU_C"/>
    <property type="match status" value="1"/>
</dbReference>
<evidence type="ECO:0000256" key="5">
    <source>
        <dbReference type="ARBA" id="ARBA00022679"/>
    </source>
</evidence>
<dbReference type="EMBL" id="CP014671">
    <property type="protein sequence ID" value="ANX03801.1"/>
    <property type="molecule type" value="Genomic_DNA"/>
</dbReference>
<dbReference type="GO" id="GO:0005737">
    <property type="term" value="C:cytoplasm"/>
    <property type="evidence" value="ECO:0007669"/>
    <property type="project" value="UniProtKB-SubCell"/>
</dbReference>
<keyword evidence="13 18" id="KW-0012">Acyltransferase</keyword>
<dbReference type="InParanoid" id="A0A1B1YSM7"/>
<dbReference type="Gene3D" id="3.90.550.10">
    <property type="entry name" value="Spore Coat Polysaccharide Biosynthesis Protein SpsA, Chain A"/>
    <property type="match status" value="1"/>
</dbReference>
<comment type="cofactor">
    <cofactor evidence="18">
        <name>Mg(2+)</name>
        <dbReference type="ChEBI" id="CHEBI:18420"/>
    </cofactor>
    <text evidence="18">Binds 1 Mg(2+) ion per subunit.</text>
</comment>
<feature type="binding site" evidence="18">
    <location>
        <position position="232"/>
    </location>
    <ligand>
        <name>UDP-N-acetyl-alpha-D-glucosamine</name>
        <dbReference type="ChEBI" id="CHEBI:57705"/>
    </ligand>
</feature>
<evidence type="ECO:0000256" key="10">
    <source>
        <dbReference type="ARBA" id="ARBA00022960"/>
    </source>
</evidence>
<feature type="binding site" evidence="18">
    <location>
        <begin position="11"/>
        <end position="14"/>
    </location>
    <ligand>
        <name>UDP-N-acetyl-alpha-D-glucosamine</name>
        <dbReference type="ChEBI" id="CHEBI:57705"/>
    </ligand>
</feature>
<evidence type="ECO:0000256" key="9">
    <source>
        <dbReference type="ARBA" id="ARBA00022842"/>
    </source>
</evidence>
<feature type="binding site" evidence="18">
    <location>
        <position position="410"/>
    </location>
    <ligand>
        <name>acetyl-CoA</name>
        <dbReference type="ChEBI" id="CHEBI:57288"/>
    </ligand>
</feature>
<comment type="subcellular location">
    <subcellularLocation>
        <location evidence="1 18">Cytoplasm</location>
    </subcellularLocation>
</comment>
<evidence type="ECO:0000313" key="23">
    <source>
        <dbReference type="Proteomes" id="UP000092952"/>
    </source>
</evidence>
<dbReference type="FunCoup" id="A0A1B1YSM7">
    <property type="interactions" value="495"/>
</dbReference>
<dbReference type="NCBIfam" id="TIGR01173">
    <property type="entry name" value="glmU"/>
    <property type="match status" value="1"/>
</dbReference>
<comment type="pathway">
    <text evidence="18">Nucleotide-sugar biosynthesis; UDP-N-acetyl-alpha-D-glucosamine biosynthesis; N-acetyl-alpha-D-glucosamine 1-phosphate from alpha-D-glucosamine 6-phosphate (route II): step 2/2.</text>
</comment>
<evidence type="ECO:0000256" key="7">
    <source>
        <dbReference type="ARBA" id="ARBA00022723"/>
    </source>
</evidence>
<dbReference type="Proteomes" id="UP000092952">
    <property type="component" value="Chromosome"/>
</dbReference>
<dbReference type="KEGG" id="gbi:PG2T_06065"/>
<feature type="binding site" evidence="18">
    <location>
        <position position="25"/>
    </location>
    <ligand>
        <name>UDP-N-acetyl-alpha-D-glucosamine</name>
        <dbReference type="ChEBI" id="CHEBI:57705"/>
    </ligand>
</feature>
<keyword evidence="11 18" id="KW-0573">Peptidoglycan synthesis</keyword>
<feature type="binding site" evidence="18">
    <location>
        <begin position="86"/>
        <end position="87"/>
    </location>
    <ligand>
        <name>UDP-N-acetyl-alpha-D-glucosamine</name>
        <dbReference type="ChEBI" id="CHEBI:57705"/>
    </ligand>
</feature>
<evidence type="ECO:0000256" key="16">
    <source>
        <dbReference type="ARBA" id="ARBA00048493"/>
    </source>
</evidence>
<dbReference type="GO" id="GO:0008360">
    <property type="term" value="P:regulation of cell shape"/>
    <property type="evidence" value="ECO:0007669"/>
    <property type="project" value="UniProtKB-KW"/>
</dbReference>
<evidence type="ECO:0000256" key="14">
    <source>
        <dbReference type="ARBA" id="ARBA00023316"/>
    </source>
</evidence>
<feature type="active site" description="Proton acceptor" evidence="18">
    <location>
        <position position="368"/>
    </location>
</feature>
<dbReference type="GO" id="GO:0003977">
    <property type="term" value="F:UDP-N-acetylglucosamine diphosphorylase activity"/>
    <property type="evidence" value="ECO:0007669"/>
    <property type="project" value="UniProtKB-UniRule"/>
</dbReference>
<keyword evidence="23" id="KW-1185">Reference proteome</keyword>
<dbReference type="STRING" id="1810504.PG2T_06065"/>
<comment type="pathway">
    <text evidence="18">Nucleotide-sugar biosynthesis; UDP-N-acetyl-alpha-D-glucosamine biosynthesis; UDP-N-acetyl-alpha-D-glucosamine from N-acetyl-alpha-D-glucosamine 1-phosphate: step 1/1.</text>
</comment>
<keyword evidence="9 18" id="KW-0460">Magnesium</keyword>
<dbReference type="InterPro" id="IPR001451">
    <property type="entry name" value="Hexapep"/>
</dbReference>
<feature type="binding site" evidence="18">
    <location>
        <position position="174"/>
    </location>
    <ligand>
        <name>UDP-N-acetyl-alpha-D-glucosamine</name>
        <dbReference type="ChEBI" id="CHEBI:57705"/>
    </ligand>
</feature>
<evidence type="ECO:0000256" key="3">
    <source>
        <dbReference type="ARBA" id="ARBA00007947"/>
    </source>
</evidence>
<comment type="function">
    <text evidence="17 18">Catalyzes the last two sequential reactions in the de novo biosynthetic pathway for UDP-N-acetylglucosamine (UDP-GlcNAc). The C-terminal domain catalyzes the transfer of acetyl group from acetyl coenzyme A to glucosamine-1-phosphate (GlcN-1-P) to produce N-acetylglucosamine-1-phosphate (GlcNAc-1-P), which is converted into UDP-GlcNAc by the transfer of uridine 5-monophosphate (from uridine 5-triphosphate), a reaction catalyzed by the N-terminal domain.</text>
</comment>
<evidence type="ECO:0000256" key="6">
    <source>
        <dbReference type="ARBA" id="ARBA00022695"/>
    </source>
</evidence>
<feature type="region of interest" description="Linker" evidence="18">
    <location>
        <begin position="235"/>
        <end position="255"/>
    </location>
</feature>
<gene>
    <name evidence="18 22" type="primary">glmU</name>
    <name evidence="22" type="ORF">PG2T_06065</name>
</gene>
<dbReference type="GO" id="GO:0006048">
    <property type="term" value="P:UDP-N-acetylglucosamine biosynthetic process"/>
    <property type="evidence" value="ECO:0007669"/>
    <property type="project" value="UniProtKB-UniPathway"/>
</dbReference>
<feature type="binding site" evidence="18">
    <location>
        <position position="371"/>
    </location>
    <ligand>
        <name>UDP-N-acetyl-alpha-D-glucosamine</name>
        <dbReference type="ChEBI" id="CHEBI:57705"/>
    </ligand>
</feature>
<dbReference type="GO" id="GO:0071555">
    <property type="term" value="P:cell wall organization"/>
    <property type="evidence" value="ECO:0007669"/>
    <property type="project" value="UniProtKB-KW"/>
</dbReference>
<proteinExistence type="inferred from homology"/>
<sequence length="463" mass="48424">MSSTPLQIVILAAGQGKRMRSSLPKVLQPLGGQPLIRHVLAVSDAVLREAGSAARPVLVYGHGGDQLQAALADADCRWSHQASQRGTGDAVAAALPHIEPAGRVLVLCGDVPLLRAATLRTLLHAPQDALAILTAMLDDPTGYGRILRDAHGEVRAIVEQRDATAEQLALQEVNTGTLLIPAERLAGWLGRLTADNAQGELYLTDIVAMAVADGVPVVGIPAAGEAEIMGINDRAQLACCERELQRRQARRLLQEGVTLRDPERLDVRGDVSVGRDVEIDVNVILEGRVELGDGVRVGAHCILRDAIVEAGARIEPFSLVDGARVGPGAVVGPYARLRPGTELAADVHVGNFVEVKNSRLAPGAKANHLSYLGDADIGARVNVGAGTITCNYDGANKHRTTIGDDAFIGSNSSLVAPVSIGAGATIGAGSVISREAPAGGLTLTRAPQKSIPGWQRPRKKPAQ</sequence>
<dbReference type="HAMAP" id="MF_01631">
    <property type="entry name" value="GlmU"/>
    <property type="match status" value="1"/>
</dbReference>
<feature type="binding site" evidence="18">
    <location>
        <begin position="391"/>
        <end position="392"/>
    </location>
    <ligand>
        <name>acetyl-CoA</name>
        <dbReference type="ChEBI" id="CHEBI:57288"/>
    </ligand>
</feature>
<dbReference type="GO" id="GO:0016020">
    <property type="term" value="C:membrane"/>
    <property type="evidence" value="ECO:0007669"/>
    <property type="project" value="GOC"/>
</dbReference>
<feature type="region of interest" description="Disordered" evidence="19">
    <location>
        <begin position="441"/>
        <end position="463"/>
    </location>
</feature>
<dbReference type="InterPro" id="IPR029044">
    <property type="entry name" value="Nucleotide-diphossugar_trans"/>
</dbReference>
<dbReference type="SUPFAM" id="SSF53448">
    <property type="entry name" value="Nucleotide-diphospho-sugar transferases"/>
    <property type="match status" value="1"/>
</dbReference>
<dbReference type="SUPFAM" id="SSF51161">
    <property type="entry name" value="Trimeric LpxA-like enzymes"/>
    <property type="match status" value="1"/>
</dbReference>
<keyword evidence="4 18" id="KW-0963">Cytoplasm</keyword>
<dbReference type="AlphaFoldDB" id="A0A1B1YSM7"/>
<feature type="binding site" evidence="18">
    <location>
        <position position="356"/>
    </location>
    <ligand>
        <name>UDP-N-acetyl-alpha-D-glucosamine</name>
        <dbReference type="ChEBI" id="CHEBI:57705"/>
    </ligand>
</feature>
<feature type="binding site" evidence="18">
    <location>
        <position position="445"/>
    </location>
    <ligand>
        <name>acetyl-CoA</name>
        <dbReference type="ChEBI" id="CHEBI:57288"/>
    </ligand>
</feature>